<organism evidence="16 17">
    <name type="scientific">Bizionia arctica</name>
    <dbReference type="NCBI Taxonomy" id="1495645"/>
    <lineage>
        <taxon>Bacteria</taxon>
        <taxon>Pseudomonadati</taxon>
        <taxon>Bacteroidota</taxon>
        <taxon>Flavobacteriia</taxon>
        <taxon>Flavobacteriales</taxon>
        <taxon>Flavobacteriaceae</taxon>
        <taxon>Bizionia</taxon>
    </lineage>
</organism>
<feature type="transmembrane region" description="Helical" evidence="14">
    <location>
        <begin position="509"/>
        <end position="530"/>
    </location>
</feature>
<dbReference type="RefSeq" id="WP_188464435.1">
    <property type="nucleotide sequence ID" value="NZ_BMFQ01000002.1"/>
</dbReference>
<feature type="transmembrane region" description="Helical" evidence="14">
    <location>
        <begin position="16"/>
        <end position="34"/>
    </location>
</feature>
<dbReference type="Pfam" id="PF09924">
    <property type="entry name" value="LPG_synthase_C"/>
    <property type="match status" value="1"/>
</dbReference>
<keyword evidence="7 14" id="KW-0812">Transmembrane</keyword>
<evidence type="ECO:0000256" key="13">
    <source>
        <dbReference type="ARBA" id="ARBA00047540"/>
    </source>
</evidence>
<comment type="catalytic activity">
    <reaction evidence="13">
        <text>L-lysyl-tRNA(Lys) + a 1,2-diacyl-sn-glycero-3-phospho-(1'-sn-glycerol) = a 1,2-diacyl-sn-glycero-3-phospho-1'-(3'-O-L-lysyl)-sn-glycerol + tRNA(Lys)</text>
        <dbReference type="Rhea" id="RHEA:10668"/>
        <dbReference type="Rhea" id="RHEA-COMP:9696"/>
        <dbReference type="Rhea" id="RHEA-COMP:9697"/>
        <dbReference type="ChEBI" id="CHEBI:64716"/>
        <dbReference type="ChEBI" id="CHEBI:75792"/>
        <dbReference type="ChEBI" id="CHEBI:78442"/>
        <dbReference type="ChEBI" id="CHEBI:78529"/>
        <dbReference type="EC" id="2.3.2.3"/>
    </reaction>
</comment>
<dbReference type="PANTHER" id="PTHR34697:SF2">
    <property type="entry name" value="PHOSPHATIDYLGLYCEROL LYSYLTRANSFERASE"/>
    <property type="match status" value="1"/>
</dbReference>
<feature type="transmembrane region" description="Helical" evidence="14">
    <location>
        <begin position="330"/>
        <end position="353"/>
    </location>
</feature>
<feature type="transmembrane region" description="Helical" evidence="14">
    <location>
        <begin position="166"/>
        <end position="188"/>
    </location>
</feature>
<feature type="transmembrane region" description="Helical" evidence="14">
    <location>
        <begin position="247"/>
        <end position="266"/>
    </location>
</feature>
<dbReference type="GO" id="GO:0006629">
    <property type="term" value="P:lipid metabolic process"/>
    <property type="evidence" value="ECO:0007669"/>
    <property type="project" value="UniProtKB-KW"/>
</dbReference>
<proteinExistence type="inferred from homology"/>
<keyword evidence="17" id="KW-1185">Reference proteome</keyword>
<feature type="transmembrane region" description="Helical" evidence="14">
    <location>
        <begin position="453"/>
        <end position="471"/>
    </location>
</feature>
<dbReference type="SUPFAM" id="SSF55729">
    <property type="entry name" value="Acyl-CoA N-acyltransferases (Nat)"/>
    <property type="match status" value="1"/>
</dbReference>
<dbReference type="AlphaFoldDB" id="A0A917GJZ8"/>
<evidence type="ECO:0000256" key="4">
    <source>
        <dbReference type="ARBA" id="ARBA00021546"/>
    </source>
</evidence>
<accession>A0A917GJZ8</accession>
<evidence type="ECO:0000256" key="3">
    <source>
        <dbReference type="ARBA" id="ARBA00012014"/>
    </source>
</evidence>
<name>A0A917GJZ8_9FLAO</name>
<feature type="domain" description="Phosphatidylglycerol lysyltransferase C-terminal" evidence="15">
    <location>
        <begin position="550"/>
        <end position="844"/>
    </location>
</feature>
<dbReference type="PANTHER" id="PTHR34697">
    <property type="entry name" value="PHOSPHATIDYLGLYCEROL LYSYLTRANSFERASE"/>
    <property type="match status" value="1"/>
</dbReference>
<evidence type="ECO:0000256" key="2">
    <source>
        <dbReference type="ARBA" id="ARBA00008627"/>
    </source>
</evidence>
<keyword evidence="6" id="KW-0808">Transferase</keyword>
<keyword evidence="10 14" id="KW-0472">Membrane</keyword>
<evidence type="ECO:0000259" key="15">
    <source>
        <dbReference type="Pfam" id="PF09924"/>
    </source>
</evidence>
<dbReference type="GO" id="GO:0046677">
    <property type="term" value="P:response to antibiotic"/>
    <property type="evidence" value="ECO:0007669"/>
    <property type="project" value="UniProtKB-KW"/>
</dbReference>
<comment type="caution">
    <text evidence="16">The sequence shown here is derived from an EMBL/GenBank/DDBJ whole genome shotgun (WGS) entry which is preliminary data.</text>
</comment>
<reference evidence="16" key="1">
    <citation type="journal article" date="2014" name="Int. J. Syst. Evol. Microbiol.">
        <title>Complete genome sequence of Corynebacterium casei LMG S-19264T (=DSM 44701T), isolated from a smear-ripened cheese.</title>
        <authorList>
            <consortium name="US DOE Joint Genome Institute (JGI-PGF)"/>
            <person name="Walter F."/>
            <person name="Albersmeier A."/>
            <person name="Kalinowski J."/>
            <person name="Ruckert C."/>
        </authorList>
    </citation>
    <scope>NUCLEOTIDE SEQUENCE</scope>
    <source>
        <strain evidence="16">CGMCC 1.12751</strain>
    </source>
</reference>
<evidence type="ECO:0000256" key="5">
    <source>
        <dbReference type="ARBA" id="ARBA00022475"/>
    </source>
</evidence>
<evidence type="ECO:0000256" key="1">
    <source>
        <dbReference type="ARBA" id="ARBA00004651"/>
    </source>
</evidence>
<dbReference type="InterPro" id="IPR016181">
    <property type="entry name" value="Acyl_CoA_acyltransferase"/>
</dbReference>
<dbReference type="GO" id="GO:0055091">
    <property type="term" value="P:phospholipid homeostasis"/>
    <property type="evidence" value="ECO:0007669"/>
    <property type="project" value="TreeGrafter"/>
</dbReference>
<dbReference type="EMBL" id="BMFQ01000002">
    <property type="protein sequence ID" value="GGG49015.1"/>
    <property type="molecule type" value="Genomic_DNA"/>
</dbReference>
<protein>
    <recommendedName>
        <fullName evidence="4">Phosphatidylglycerol lysyltransferase</fullName>
        <ecNumber evidence="3">2.3.2.3</ecNumber>
    </recommendedName>
    <alternativeName>
        <fullName evidence="12">Lysylphosphatidylglycerol synthase</fullName>
    </alternativeName>
</protein>
<dbReference type="InterPro" id="IPR051211">
    <property type="entry name" value="PG_lysyltransferase"/>
</dbReference>
<evidence type="ECO:0000256" key="7">
    <source>
        <dbReference type="ARBA" id="ARBA00022692"/>
    </source>
</evidence>
<dbReference type="InterPro" id="IPR022791">
    <property type="entry name" value="L-PG_synthase/AglD"/>
</dbReference>
<keyword evidence="9" id="KW-0443">Lipid metabolism</keyword>
<keyword evidence="11" id="KW-0046">Antibiotic resistance</keyword>
<comment type="subcellular location">
    <subcellularLocation>
        <location evidence="1">Cell membrane</location>
        <topology evidence="1">Multi-pass membrane protein</topology>
    </subcellularLocation>
</comment>
<dbReference type="EC" id="2.3.2.3" evidence="3"/>
<feature type="transmembrane region" description="Helical" evidence="14">
    <location>
        <begin position="397"/>
        <end position="416"/>
    </location>
</feature>
<evidence type="ECO:0000256" key="12">
    <source>
        <dbReference type="ARBA" id="ARBA00031899"/>
    </source>
</evidence>
<feature type="transmembrane region" description="Helical" evidence="14">
    <location>
        <begin position="422"/>
        <end position="441"/>
    </location>
</feature>
<keyword evidence="8 14" id="KW-1133">Transmembrane helix</keyword>
<evidence type="ECO:0000256" key="10">
    <source>
        <dbReference type="ARBA" id="ARBA00023136"/>
    </source>
</evidence>
<feature type="transmembrane region" description="Helical" evidence="14">
    <location>
        <begin position="301"/>
        <end position="321"/>
    </location>
</feature>
<keyword evidence="5" id="KW-1003">Cell membrane</keyword>
<feature type="transmembrane region" description="Helical" evidence="14">
    <location>
        <begin position="373"/>
        <end position="390"/>
    </location>
</feature>
<dbReference type="Pfam" id="PF03706">
    <property type="entry name" value="LPG_synthase_TM"/>
    <property type="match status" value="1"/>
</dbReference>
<sequence>MKLQLHLQQIKNHWKLILQIALGILSVLLAVYFIKHEGTELTDVKTVLLQAKPFWLFCGIVLILLFVAVQGWMYQHSFKAVQRKIPFNVGMLLYLKRNFISIFIPAGTLTNVLFFNKDIEEKQGIEKTYIYYASTLFSICSILSSILVAIPAVILLFIKGGLKGNMVYGILAATLIFSLLIYVVISIVKKRFVYQKILKLAPTFAKVISDLQTQPLNKIELLKVLLLSCIIELIGISHLYIAMGALGLTPSLIVAIIGYALVLIILMSSPFLRGIGAIELALTYALTLFDYSAVTALSMVFLFRFFEFWSVMILGIFALLFKKDGLFMQLLVPVLLLFLGIANVLSALTPALAVRLKILKDFIPYDIIEVSNTAVLVIGIILIATSVALIKGYKNSYYLALFLTIVSFVGHFIKGIDYEEAMLAAITIIVLLYQRKTYYIKSVPLKAFMWQKGLVLICSVLIYGIVGFYFLDVRHFNTNFTLDESITETLKTFILLDGNLKPVTAFGRYFLYSINMLGVSSILYFVWLLYKSFTTEKTTNTSDIQKAKQLVKTFGNSSLDYFKTYEDKQFYFFGIDEGFISYKTTPRYAVALENPVLKTNVSEVIIEHIKEFEMVMLSQNRNVIYYRIPENTLGIYDTLGKKKLLLGEDAYVNLDTFTLEGGDAKPLRNSINKVEKAGFVFKVNEAPQSDAFLQQLANISDAWLTDMKRKELAFSQGYFIKSELKNQTILTVENDQGKIEAFLNIIDDSVKDELNFDLMRKTAEAPNGIMDFLYAKMMQHYKVLGYRTVNIGMVPLSGIDKPENMTEQALKLAYENIKKFSHYKSLRFFKEKFNPYWIKVYVAYDTDLDLVNLTKVLSRMMKPNEN</sequence>
<feature type="transmembrane region" description="Helical" evidence="14">
    <location>
        <begin position="54"/>
        <end position="74"/>
    </location>
</feature>
<evidence type="ECO:0000256" key="6">
    <source>
        <dbReference type="ARBA" id="ARBA00022679"/>
    </source>
</evidence>
<evidence type="ECO:0000313" key="17">
    <source>
        <dbReference type="Proteomes" id="UP000625976"/>
    </source>
</evidence>
<feature type="transmembrane region" description="Helical" evidence="14">
    <location>
        <begin position="129"/>
        <end position="154"/>
    </location>
</feature>
<evidence type="ECO:0000313" key="16">
    <source>
        <dbReference type="EMBL" id="GGG49015.1"/>
    </source>
</evidence>
<feature type="transmembrane region" description="Helical" evidence="14">
    <location>
        <begin position="221"/>
        <end position="241"/>
    </location>
</feature>
<dbReference type="InterPro" id="IPR024320">
    <property type="entry name" value="LPG_synthase_C"/>
</dbReference>
<comment type="similarity">
    <text evidence="2">Belongs to the LPG synthase family.</text>
</comment>
<evidence type="ECO:0000256" key="8">
    <source>
        <dbReference type="ARBA" id="ARBA00022989"/>
    </source>
</evidence>
<dbReference type="Proteomes" id="UP000625976">
    <property type="component" value="Unassembled WGS sequence"/>
</dbReference>
<dbReference type="GO" id="GO:0050071">
    <property type="term" value="F:phosphatidylglycerol lysyltransferase activity"/>
    <property type="evidence" value="ECO:0007669"/>
    <property type="project" value="UniProtKB-EC"/>
</dbReference>
<evidence type="ECO:0000256" key="14">
    <source>
        <dbReference type="SAM" id="Phobius"/>
    </source>
</evidence>
<evidence type="ECO:0000256" key="9">
    <source>
        <dbReference type="ARBA" id="ARBA00023098"/>
    </source>
</evidence>
<dbReference type="GO" id="GO:0005886">
    <property type="term" value="C:plasma membrane"/>
    <property type="evidence" value="ECO:0007669"/>
    <property type="project" value="UniProtKB-SubCell"/>
</dbReference>
<gene>
    <name evidence="16" type="ORF">GCM10010976_20430</name>
</gene>
<reference evidence="16" key="2">
    <citation type="submission" date="2020-09" db="EMBL/GenBank/DDBJ databases">
        <authorList>
            <person name="Sun Q."/>
            <person name="Zhou Y."/>
        </authorList>
    </citation>
    <scope>NUCLEOTIDE SEQUENCE</scope>
    <source>
        <strain evidence="16">CGMCC 1.12751</strain>
    </source>
</reference>
<evidence type="ECO:0000256" key="11">
    <source>
        <dbReference type="ARBA" id="ARBA00023251"/>
    </source>
</evidence>
<feature type="transmembrane region" description="Helical" evidence="14">
    <location>
        <begin position="271"/>
        <end position="289"/>
    </location>
</feature>